<dbReference type="NCBIfam" id="TIGR03370">
    <property type="entry name" value="VPLPA-CTERM"/>
    <property type="match status" value="1"/>
</dbReference>
<comment type="caution">
    <text evidence="4">The sequence shown here is derived from an EMBL/GenBank/DDBJ whole genome shotgun (WGS) entry which is preliminary data.</text>
</comment>
<evidence type="ECO:0000259" key="3">
    <source>
        <dbReference type="Pfam" id="PF07589"/>
    </source>
</evidence>
<evidence type="ECO:0000313" key="4">
    <source>
        <dbReference type="EMBL" id="TDL87822.1"/>
    </source>
</evidence>
<evidence type="ECO:0000313" key="5">
    <source>
        <dbReference type="Proteomes" id="UP000294562"/>
    </source>
</evidence>
<reference evidence="4 5" key="1">
    <citation type="submission" date="2019-03" db="EMBL/GenBank/DDBJ databases">
        <title>Rhodobacteraceae bacterium SM1902, a new member of the family Rhodobacteraceae isolated from Yantai.</title>
        <authorList>
            <person name="Sun Y."/>
        </authorList>
    </citation>
    <scope>NUCLEOTIDE SEQUENCE [LARGE SCALE GENOMIC DNA]</scope>
    <source>
        <strain evidence="4 5">SM1902</strain>
    </source>
</reference>
<dbReference type="InterPro" id="IPR013424">
    <property type="entry name" value="Ice-binding_C"/>
</dbReference>
<keyword evidence="2" id="KW-0732">Signal</keyword>
<name>A0A4R6AVS5_9RHOB</name>
<keyword evidence="5" id="KW-1185">Reference proteome</keyword>
<feature type="transmembrane region" description="Helical" evidence="1">
    <location>
        <begin position="200"/>
        <end position="220"/>
    </location>
</feature>
<dbReference type="AlphaFoldDB" id="A0A4R6AVS5"/>
<gene>
    <name evidence="4" type="ORF">E2L05_10815</name>
</gene>
<dbReference type="Proteomes" id="UP000294562">
    <property type="component" value="Unassembled WGS sequence"/>
</dbReference>
<dbReference type="InterPro" id="IPR022472">
    <property type="entry name" value="VPLPA-CTERM"/>
</dbReference>
<sequence length="226" mass="22786">MCRVSKTGVIMRALTISAIATLLAAQSAQAVSLFDSSVAFNAALPVGSATTTETFGSSATGNVLTFSGITSTFAPNGNTFGKHAISGGVLDLFIEGDAPILMTWDLPSDVVGLGFDVFGVNSANFDGVFITIDDGSGAQNYNLYETAGGSSSGNIDGFVGFIFAGPVASVSFSGPGGFGFSGDDFDIDNLQIVTQSGTSVVPLPASLPLALAGLGAFAAIRGRRKS</sequence>
<keyword evidence="1" id="KW-0472">Membrane</keyword>
<evidence type="ECO:0000256" key="1">
    <source>
        <dbReference type="SAM" id="Phobius"/>
    </source>
</evidence>
<keyword evidence="1" id="KW-1133">Transmembrane helix</keyword>
<proteinExistence type="predicted"/>
<evidence type="ECO:0000256" key="2">
    <source>
        <dbReference type="SAM" id="SignalP"/>
    </source>
</evidence>
<accession>A0A4R6AVS5</accession>
<organism evidence="4 5">
    <name type="scientific">Meridianimarinicoccus aquatilis</name>
    <dbReference type="NCBI Taxonomy" id="2552766"/>
    <lineage>
        <taxon>Bacteria</taxon>
        <taxon>Pseudomonadati</taxon>
        <taxon>Pseudomonadota</taxon>
        <taxon>Alphaproteobacteria</taxon>
        <taxon>Rhodobacterales</taxon>
        <taxon>Paracoccaceae</taxon>
        <taxon>Meridianimarinicoccus</taxon>
    </lineage>
</organism>
<feature type="chain" id="PRO_5020505990" evidence="2">
    <location>
        <begin position="31"/>
        <end position="226"/>
    </location>
</feature>
<feature type="domain" description="Ice-binding protein C-terminal" evidence="3">
    <location>
        <begin position="201"/>
        <end position="224"/>
    </location>
</feature>
<feature type="signal peptide" evidence="2">
    <location>
        <begin position="1"/>
        <end position="30"/>
    </location>
</feature>
<dbReference type="Pfam" id="PF07589">
    <property type="entry name" value="PEP-CTERM"/>
    <property type="match status" value="1"/>
</dbReference>
<keyword evidence="1" id="KW-0812">Transmembrane</keyword>
<protein>
    <submittedName>
        <fullName evidence="4">VPLPA-CTERM sorting domain-containing protein</fullName>
    </submittedName>
</protein>
<dbReference type="EMBL" id="SMZO01000021">
    <property type="protein sequence ID" value="TDL87822.1"/>
    <property type="molecule type" value="Genomic_DNA"/>
</dbReference>